<organism evidence="2 3">
    <name type="scientific">Tetraparma gracilis</name>
    <dbReference type="NCBI Taxonomy" id="2962635"/>
    <lineage>
        <taxon>Eukaryota</taxon>
        <taxon>Sar</taxon>
        <taxon>Stramenopiles</taxon>
        <taxon>Ochrophyta</taxon>
        <taxon>Bolidophyceae</taxon>
        <taxon>Parmales</taxon>
        <taxon>Triparmaceae</taxon>
        <taxon>Tetraparma</taxon>
    </lineage>
</organism>
<protein>
    <submittedName>
        <fullName evidence="2">Uncharacterized protein</fullName>
    </submittedName>
</protein>
<evidence type="ECO:0000256" key="1">
    <source>
        <dbReference type="SAM" id="Phobius"/>
    </source>
</evidence>
<reference evidence="2 3" key="1">
    <citation type="journal article" date="2023" name="Commun. Biol.">
        <title>Genome analysis of Parmales, the sister group of diatoms, reveals the evolutionary specialization of diatoms from phago-mixotrophs to photoautotrophs.</title>
        <authorList>
            <person name="Ban H."/>
            <person name="Sato S."/>
            <person name="Yoshikawa S."/>
            <person name="Yamada K."/>
            <person name="Nakamura Y."/>
            <person name="Ichinomiya M."/>
            <person name="Sato N."/>
            <person name="Blanc-Mathieu R."/>
            <person name="Endo H."/>
            <person name="Kuwata A."/>
            <person name="Ogata H."/>
        </authorList>
    </citation>
    <scope>NUCLEOTIDE SEQUENCE [LARGE SCALE GENOMIC DNA]</scope>
</reference>
<keyword evidence="1" id="KW-0472">Membrane</keyword>
<keyword evidence="3" id="KW-1185">Reference proteome</keyword>
<name>A0ABQ6MZL1_9STRA</name>
<keyword evidence="1" id="KW-0812">Transmembrane</keyword>
<proteinExistence type="predicted"/>
<evidence type="ECO:0000313" key="3">
    <source>
        <dbReference type="Proteomes" id="UP001165060"/>
    </source>
</evidence>
<dbReference type="Proteomes" id="UP001165060">
    <property type="component" value="Unassembled WGS sequence"/>
</dbReference>
<evidence type="ECO:0000313" key="2">
    <source>
        <dbReference type="EMBL" id="GMI36483.1"/>
    </source>
</evidence>
<feature type="transmembrane region" description="Helical" evidence="1">
    <location>
        <begin position="406"/>
        <end position="425"/>
    </location>
</feature>
<keyword evidence="1" id="KW-1133">Transmembrane helix</keyword>
<gene>
    <name evidence="2" type="ORF">TeGR_g5836</name>
</gene>
<comment type="caution">
    <text evidence="2">The sequence shown here is derived from an EMBL/GenBank/DDBJ whole genome shotgun (WGS) entry which is preliminary data.</text>
</comment>
<dbReference type="EMBL" id="BRYB01004767">
    <property type="protein sequence ID" value="GMI36483.1"/>
    <property type="molecule type" value="Genomic_DNA"/>
</dbReference>
<sequence>MSDTSPAFCSRFTTLNDPDSSDWTALASPSTHYGKFGLDPDQTLQLWEPDSQERIKSLVDTYVAARDAGVPSGGGLAFAINIDQSMFDVFTSRTLSGDDARGFDLVIDDSAGGSAPVLTKAPDANNRFSVSWGGGADERSIETSDGSFEAIAVSSASPPSRPRFASSADDDAAAAVLIAAFHESHGELRHAEHHVHDGTMIMFLSDADHVYGASAPLSPPASSSAPPAFAKLGLASHFSSNSLDDQLLLLTEGGHCYNSHSHNTRNIPLVCRPKTHPHTDACPQALDYSLGSFANFAAWIEADHDAALTPCNEHILHGTWGLGSKPSGALFELDGEAAIGVMAAYETYEGDDENACGTPVRGEDGIAISAWSSRTVDSQYSYVEGSEVWEPVAIAGRVGPGIEFEVALGLFAVVSTAALVCHLLFGGRREAAYCRVNEKEDGRGEGGDEEAAASRDDVQLVVAH</sequence>
<accession>A0ABQ6MZL1</accession>